<name>A0A9D1WGT2_9FIRM</name>
<feature type="coiled-coil region" evidence="1">
    <location>
        <begin position="68"/>
        <end position="102"/>
    </location>
</feature>
<reference evidence="3" key="1">
    <citation type="journal article" date="2021" name="PeerJ">
        <title>Extensive microbial diversity within the chicken gut microbiome revealed by metagenomics and culture.</title>
        <authorList>
            <person name="Gilroy R."/>
            <person name="Ravi A."/>
            <person name="Getino M."/>
            <person name="Pursley I."/>
            <person name="Horton D.L."/>
            <person name="Alikhan N.F."/>
            <person name="Baker D."/>
            <person name="Gharbi K."/>
            <person name="Hall N."/>
            <person name="Watson M."/>
            <person name="Adriaenssens E.M."/>
            <person name="Foster-Nyarko E."/>
            <person name="Jarju S."/>
            <person name="Secka A."/>
            <person name="Antonio M."/>
            <person name="Oren A."/>
            <person name="Chaudhuri R.R."/>
            <person name="La Ragione R."/>
            <person name="Hildebrand F."/>
            <person name="Pallen M.J."/>
        </authorList>
    </citation>
    <scope>NUCLEOTIDE SEQUENCE</scope>
    <source>
        <strain evidence="3">ChiSjej1B19-8411</strain>
    </source>
</reference>
<evidence type="ECO:0000256" key="1">
    <source>
        <dbReference type="SAM" id="Coils"/>
    </source>
</evidence>
<evidence type="ECO:0000256" key="2">
    <source>
        <dbReference type="SAM" id="Phobius"/>
    </source>
</evidence>
<sequence>MERKYESDLTPKEKRQLELEKLRGMTLGQKAEYLWTYYKWVLAAAAAFIFLIGLAVSIYSGIRTEQLLSVAVLDADAVEEDREKLEQDLLELLRTRDRYQSVMVDTSVQSGGDYAAAAKRVATIGSGEMDLLICSKEVYGSLEEQEVFRSWPSVLGEEYKTYEPYMENGRLNLAKSSRWQSYHLTSYEPVYAGVYAGSENEKNILRFLEYFFAS</sequence>
<protein>
    <submittedName>
        <fullName evidence="3">Uncharacterized protein</fullName>
    </submittedName>
</protein>
<dbReference type="AlphaFoldDB" id="A0A9D1WGT2"/>
<accession>A0A9D1WGT2</accession>
<keyword evidence="2" id="KW-0812">Transmembrane</keyword>
<reference evidence="3" key="2">
    <citation type="submission" date="2021-04" db="EMBL/GenBank/DDBJ databases">
        <authorList>
            <person name="Gilroy R."/>
        </authorList>
    </citation>
    <scope>NUCLEOTIDE SEQUENCE</scope>
    <source>
        <strain evidence="3">ChiSjej1B19-8411</strain>
    </source>
</reference>
<organism evidence="3 4">
    <name type="scientific">Candidatus Blautia gallistercoris</name>
    <dbReference type="NCBI Taxonomy" id="2838490"/>
    <lineage>
        <taxon>Bacteria</taxon>
        <taxon>Bacillati</taxon>
        <taxon>Bacillota</taxon>
        <taxon>Clostridia</taxon>
        <taxon>Lachnospirales</taxon>
        <taxon>Lachnospiraceae</taxon>
        <taxon>Blautia</taxon>
    </lineage>
</organism>
<keyword evidence="2" id="KW-1133">Transmembrane helix</keyword>
<keyword evidence="2" id="KW-0472">Membrane</keyword>
<dbReference type="EMBL" id="DXEX01000068">
    <property type="protein sequence ID" value="HIX58633.1"/>
    <property type="molecule type" value="Genomic_DNA"/>
</dbReference>
<dbReference type="Proteomes" id="UP000886817">
    <property type="component" value="Unassembled WGS sequence"/>
</dbReference>
<comment type="caution">
    <text evidence="3">The sequence shown here is derived from an EMBL/GenBank/DDBJ whole genome shotgun (WGS) entry which is preliminary data.</text>
</comment>
<feature type="transmembrane region" description="Helical" evidence="2">
    <location>
        <begin position="37"/>
        <end position="59"/>
    </location>
</feature>
<gene>
    <name evidence="3" type="ORF">IAA45_02830</name>
</gene>
<evidence type="ECO:0000313" key="3">
    <source>
        <dbReference type="EMBL" id="HIX58633.1"/>
    </source>
</evidence>
<evidence type="ECO:0000313" key="4">
    <source>
        <dbReference type="Proteomes" id="UP000886817"/>
    </source>
</evidence>
<proteinExistence type="predicted"/>
<keyword evidence="1" id="KW-0175">Coiled coil</keyword>